<keyword evidence="1" id="KW-0472">Membrane</keyword>
<feature type="transmembrane region" description="Helical" evidence="1">
    <location>
        <begin position="51"/>
        <end position="72"/>
    </location>
</feature>
<keyword evidence="1" id="KW-0812">Transmembrane</keyword>
<feature type="transmembrane region" description="Helical" evidence="1">
    <location>
        <begin position="84"/>
        <end position="102"/>
    </location>
</feature>
<dbReference type="EMBL" id="BRYB01002204">
    <property type="protein sequence ID" value="GMI41197.1"/>
    <property type="molecule type" value="Genomic_DNA"/>
</dbReference>
<proteinExistence type="predicted"/>
<name>A0ABQ6N5R9_9STRA</name>
<accession>A0ABQ6N5R9</accession>
<gene>
    <name evidence="2" type="ORF">TeGR_g9493</name>
</gene>
<evidence type="ECO:0000313" key="3">
    <source>
        <dbReference type="Proteomes" id="UP001165060"/>
    </source>
</evidence>
<reference evidence="2 3" key="1">
    <citation type="journal article" date="2023" name="Commun. Biol.">
        <title>Genome analysis of Parmales, the sister group of diatoms, reveals the evolutionary specialization of diatoms from phago-mixotrophs to photoautotrophs.</title>
        <authorList>
            <person name="Ban H."/>
            <person name="Sato S."/>
            <person name="Yoshikawa S."/>
            <person name="Yamada K."/>
            <person name="Nakamura Y."/>
            <person name="Ichinomiya M."/>
            <person name="Sato N."/>
            <person name="Blanc-Mathieu R."/>
            <person name="Endo H."/>
            <person name="Kuwata A."/>
            <person name="Ogata H."/>
        </authorList>
    </citation>
    <scope>NUCLEOTIDE SEQUENCE [LARGE SCALE GENOMIC DNA]</scope>
</reference>
<comment type="caution">
    <text evidence="2">The sequence shown here is derived from an EMBL/GenBank/DDBJ whole genome shotgun (WGS) entry which is preliminary data.</text>
</comment>
<protein>
    <submittedName>
        <fullName evidence="2">Uncharacterized protein</fullName>
    </submittedName>
</protein>
<feature type="transmembrane region" description="Helical" evidence="1">
    <location>
        <begin position="12"/>
        <end position="30"/>
    </location>
</feature>
<organism evidence="2 3">
    <name type="scientific">Tetraparma gracilis</name>
    <dbReference type="NCBI Taxonomy" id="2962635"/>
    <lineage>
        <taxon>Eukaryota</taxon>
        <taxon>Sar</taxon>
        <taxon>Stramenopiles</taxon>
        <taxon>Ochrophyta</taxon>
        <taxon>Bolidophyceae</taxon>
        <taxon>Parmales</taxon>
        <taxon>Triparmaceae</taxon>
        <taxon>Tetraparma</taxon>
    </lineage>
</organism>
<dbReference type="Proteomes" id="UP001165060">
    <property type="component" value="Unassembled WGS sequence"/>
</dbReference>
<keyword evidence="3" id="KW-1185">Reference proteome</keyword>
<keyword evidence="1" id="KW-1133">Transmembrane helix</keyword>
<sequence>MLPLQLKPLPPIIQRLLLAAATVPSLPIVFPRLAKAAMDKSGSAKSLLSQAATMIGISGVSPAVLGVVATLLRGLQLTTPLRNIFNPTAGVAAGVSVGGAVIDRQWVGLMVACWVGSEPLWRLLGA</sequence>
<evidence type="ECO:0000313" key="2">
    <source>
        <dbReference type="EMBL" id="GMI41197.1"/>
    </source>
</evidence>
<evidence type="ECO:0000256" key="1">
    <source>
        <dbReference type="SAM" id="Phobius"/>
    </source>
</evidence>